<protein>
    <submittedName>
        <fullName evidence="2">Uncharacterized protein</fullName>
    </submittedName>
</protein>
<evidence type="ECO:0000313" key="2">
    <source>
        <dbReference type="EMBL" id="KAL0488970.1"/>
    </source>
</evidence>
<keyword evidence="1" id="KW-0175">Coiled coil</keyword>
<dbReference type="Proteomes" id="UP001431209">
    <property type="component" value="Unassembled WGS sequence"/>
</dbReference>
<proteinExistence type="predicted"/>
<dbReference type="EMBL" id="JAOPGA020001503">
    <property type="protein sequence ID" value="KAL0488970.1"/>
    <property type="molecule type" value="Genomic_DNA"/>
</dbReference>
<accession>A0AAW2ZJJ4</accession>
<evidence type="ECO:0000313" key="3">
    <source>
        <dbReference type="Proteomes" id="UP001431209"/>
    </source>
</evidence>
<sequence length="271" mass="32341">MEEVIQAQLDELIKLQDQERQNLIEEEHSNLELEILIKNKNEQKNNILENIRKIEFNILEAQVNVDKARQENNHQNQKLIDLKKSKVENQSKIKKLQEYHSNLIKLMEEERNSCESYKKEVTDYMMNQSTCGLDHQELQSKRQRISQELLKTQQEIEQITLTNSECEDRSNSIRHQIQDINQHIEQVQSENVEFIDEVKDIKGQIKQMEELIKQKTNHLDKSKSEQQQLLLDHNNIVSQVKEQQNRRTALERTLTQRRIQLAKQSEQLRSK</sequence>
<name>A0AAW2ZJJ4_9EUKA</name>
<keyword evidence="3" id="KW-1185">Reference proteome</keyword>
<reference evidence="2 3" key="1">
    <citation type="submission" date="2024-03" db="EMBL/GenBank/DDBJ databases">
        <title>The Acrasis kona genome and developmental transcriptomes reveal deep origins of eukaryotic multicellular pathways.</title>
        <authorList>
            <person name="Sheikh S."/>
            <person name="Fu C.-J."/>
            <person name="Brown M.W."/>
            <person name="Baldauf S.L."/>
        </authorList>
    </citation>
    <scope>NUCLEOTIDE SEQUENCE [LARGE SCALE GENOMIC DNA]</scope>
    <source>
        <strain evidence="2 3">ATCC MYA-3509</strain>
    </source>
</reference>
<gene>
    <name evidence="2" type="ORF">AKO1_013454</name>
</gene>
<comment type="caution">
    <text evidence="2">The sequence shown here is derived from an EMBL/GenBank/DDBJ whole genome shotgun (WGS) entry which is preliminary data.</text>
</comment>
<dbReference type="AlphaFoldDB" id="A0AAW2ZJJ4"/>
<feature type="coiled-coil region" evidence="1">
    <location>
        <begin position="30"/>
        <end position="225"/>
    </location>
</feature>
<organism evidence="2 3">
    <name type="scientific">Acrasis kona</name>
    <dbReference type="NCBI Taxonomy" id="1008807"/>
    <lineage>
        <taxon>Eukaryota</taxon>
        <taxon>Discoba</taxon>
        <taxon>Heterolobosea</taxon>
        <taxon>Tetramitia</taxon>
        <taxon>Eutetramitia</taxon>
        <taxon>Acrasidae</taxon>
        <taxon>Acrasis</taxon>
    </lineage>
</organism>
<evidence type="ECO:0000256" key="1">
    <source>
        <dbReference type="SAM" id="Coils"/>
    </source>
</evidence>